<feature type="compositionally biased region" description="Basic and acidic residues" evidence="2">
    <location>
        <begin position="2433"/>
        <end position="2444"/>
    </location>
</feature>
<reference evidence="10" key="1">
    <citation type="submission" date="2007-11" db="EMBL/GenBank/DDBJ databases">
        <authorList>
            <consortium name="The Broad Institute Genome Sequencing Platform"/>
            <person name="Volkman S.K."/>
            <person name="Daily J.P."/>
            <person name="Sarr O."/>
            <person name="Ndiaye D."/>
            <person name="Ndir O."/>
            <person name="Mboup S."/>
            <person name="Lukens A."/>
            <person name="Stange-Thomann N."/>
            <person name="Mauceli E."/>
            <person name="Gnerre S."/>
            <person name="Jaffe D."/>
            <person name="Zainoun J."/>
            <person name="Wiegand R.C."/>
            <person name="Birren B."/>
            <person name="Galagan J."/>
            <person name="Lander E."/>
            <person name="Wirth D.F."/>
        </authorList>
    </citation>
    <scope>NUCLEOTIDE SEQUENCE [LARGE SCALE GENOMIC DNA]</scope>
    <source>
        <strain evidence="10">7G8</strain>
    </source>
</reference>
<feature type="domain" description="Plasmodium falciparum erythrocyte membrane protein 1 acidic terminal segment" evidence="5">
    <location>
        <begin position="2479"/>
        <end position="2849"/>
    </location>
</feature>
<dbReference type="InterPro" id="IPR029210">
    <property type="entry name" value="PfEMP1_NTS"/>
</dbReference>
<feature type="compositionally biased region" description="Low complexity" evidence="2">
    <location>
        <begin position="1832"/>
        <end position="1841"/>
    </location>
</feature>
<evidence type="ECO:0000259" key="4">
    <source>
        <dbReference type="Pfam" id="PF05424"/>
    </source>
</evidence>
<reference evidence="9 10" key="2">
    <citation type="submission" date="2013-02" db="EMBL/GenBank/DDBJ databases">
        <title>The Genome Sequence of Plasmodium falciparum 7G8.</title>
        <authorList>
            <consortium name="The Broad Institute Genome Sequencing Platform"/>
            <consortium name="The Broad Institute Genome Sequencing Center for Infectious Disease"/>
            <person name="Neafsey D."/>
            <person name="Cheeseman I."/>
            <person name="Volkman S."/>
            <person name="Adams J."/>
            <person name="Walker B."/>
            <person name="Young S.K."/>
            <person name="Zeng Q."/>
            <person name="Gargeya S."/>
            <person name="Fitzgerald M."/>
            <person name="Haas B."/>
            <person name="Abouelleil A."/>
            <person name="Alvarado L."/>
            <person name="Arachchi H.M."/>
            <person name="Berlin A.M."/>
            <person name="Chapman S.B."/>
            <person name="Dewar J."/>
            <person name="Goldberg J."/>
            <person name="Griggs A."/>
            <person name="Gujja S."/>
            <person name="Hansen M."/>
            <person name="Howarth C."/>
            <person name="Imamovic A."/>
            <person name="Larimer J."/>
            <person name="McCowan C."/>
            <person name="Murphy C."/>
            <person name="Neiman D."/>
            <person name="Pearson M."/>
            <person name="Priest M."/>
            <person name="Roberts A."/>
            <person name="Saif S."/>
            <person name="Shea T."/>
            <person name="Sisk P."/>
            <person name="Sykes S."/>
            <person name="Wortman J."/>
            <person name="Nusbaum C."/>
            <person name="Birren B."/>
        </authorList>
    </citation>
    <scope>NUCLEOTIDE SEQUENCE [LARGE SCALE GENOMIC DNA]</scope>
    <source>
        <strain evidence="9 10">7G8</strain>
    </source>
</reference>
<feature type="compositionally biased region" description="Low complexity" evidence="2">
    <location>
        <begin position="2504"/>
        <end position="2526"/>
    </location>
</feature>
<dbReference type="FunFam" id="1.20.58.830:FF:000001">
    <property type="entry name" value="Erythrocyte membrane protein 1, PfEMP1"/>
    <property type="match status" value="1"/>
</dbReference>
<dbReference type="Pfam" id="PF15447">
    <property type="entry name" value="NTS"/>
    <property type="match status" value="1"/>
</dbReference>
<feature type="coiled-coil region" evidence="1">
    <location>
        <begin position="2702"/>
        <end position="2729"/>
    </location>
</feature>
<evidence type="ECO:0000259" key="7">
    <source>
        <dbReference type="Pfam" id="PF18562"/>
    </source>
</evidence>
<feature type="domain" description="Duffy-antigen binding" evidence="4">
    <location>
        <begin position="117"/>
        <end position="315"/>
    </location>
</feature>
<feature type="compositionally biased region" description="Polar residues" evidence="2">
    <location>
        <begin position="2527"/>
        <end position="2549"/>
    </location>
</feature>
<feature type="region of interest" description="Disordered" evidence="2">
    <location>
        <begin position="2350"/>
        <end position="2464"/>
    </location>
</feature>
<feature type="region of interest" description="Disordered" evidence="2">
    <location>
        <begin position="943"/>
        <end position="962"/>
    </location>
</feature>
<dbReference type="GO" id="GO:0046789">
    <property type="term" value="F:host cell surface receptor binding"/>
    <property type="evidence" value="ECO:0007669"/>
    <property type="project" value="InterPro"/>
</dbReference>
<proteinExistence type="predicted"/>
<feature type="domain" description="Duffy-antigen binding" evidence="4">
    <location>
        <begin position="1313"/>
        <end position="1544"/>
    </location>
</feature>
<feature type="region of interest" description="Disordered" evidence="2">
    <location>
        <begin position="1829"/>
        <end position="1851"/>
    </location>
</feature>
<feature type="compositionally biased region" description="Gly residues" evidence="2">
    <location>
        <begin position="1"/>
        <end position="11"/>
    </location>
</feature>
<evidence type="ECO:0000256" key="2">
    <source>
        <dbReference type="SAM" id="MobiDB-lite"/>
    </source>
</evidence>
<feature type="region of interest" description="Disordered" evidence="2">
    <location>
        <begin position="761"/>
        <end position="792"/>
    </location>
</feature>
<dbReference type="FunFam" id="1.20.58.830:FF:000005">
    <property type="entry name" value="Erythrocyte membrane protein 1, PfEMP1"/>
    <property type="match status" value="1"/>
</dbReference>
<evidence type="ECO:0000313" key="9">
    <source>
        <dbReference type="EMBL" id="EUR68151.1"/>
    </source>
</evidence>
<dbReference type="Pfam" id="PF05424">
    <property type="entry name" value="Duffy_binding"/>
    <property type="match status" value="4"/>
</dbReference>
<feature type="coiled-coil region" evidence="1">
    <location>
        <begin position="385"/>
        <end position="412"/>
    </location>
</feature>
<evidence type="ECO:0000313" key="10">
    <source>
        <dbReference type="Proteomes" id="UP000030688"/>
    </source>
</evidence>
<feature type="compositionally biased region" description="Polar residues" evidence="2">
    <location>
        <begin position="2350"/>
        <end position="2367"/>
    </location>
</feature>
<dbReference type="Gene3D" id="1.20.58.1930">
    <property type="match status" value="1"/>
</dbReference>
<name>W7F951_PLAF8</name>
<dbReference type="Gene3D" id="1.10.1900.40">
    <property type="entry name" value="Acidic terminal segments, variant surface antigen of PfEMP1"/>
    <property type="match status" value="2"/>
</dbReference>
<evidence type="ECO:0000259" key="3">
    <source>
        <dbReference type="Pfam" id="PF03011"/>
    </source>
</evidence>
<feature type="compositionally biased region" description="Acidic residues" evidence="2">
    <location>
        <begin position="2369"/>
        <end position="2384"/>
    </location>
</feature>
<feature type="compositionally biased region" description="Pro residues" evidence="2">
    <location>
        <begin position="2449"/>
        <end position="2462"/>
    </location>
</feature>
<feature type="compositionally biased region" description="Acidic residues" evidence="2">
    <location>
        <begin position="761"/>
        <end position="770"/>
    </location>
</feature>
<dbReference type="FunFam" id="1.20.58.1930:FF:000001">
    <property type="entry name" value="Erythrocyte membrane protein 1, PfEMP1"/>
    <property type="match status" value="1"/>
</dbReference>
<feature type="domain" description="Duffy-binding-like" evidence="3">
    <location>
        <begin position="2213"/>
        <end position="2359"/>
    </location>
</feature>
<dbReference type="Gene3D" id="1.20.58.830">
    <property type="match status" value="5"/>
</dbReference>
<feature type="region of interest" description="Disordered" evidence="2">
    <location>
        <begin position="1"/>
        <end position="20"/>
    </location>
</feature>
<dbReference type="InterPro" id="IPR029211">
    <property type="entry name" value="PfEMP1_ATS"/>
</dbReference>
<feature type="compositionally biased region" description="Basic and acidic residues" evidence="2">
    <location>
        <begin position="2392"/>
        <end position="2421"/>
    </location>
</feature>
<dbReference type="FunFam" id="1.20.1310.20:FF:000023">
    <property type="entry name" value="Erythrocyte membrane protein 1, PfEMP1"/>
    <property type="match status" value="1"/>
</dbReference>
<dbReference type="InterPro" id="IPR004258">
    <property type="entry name" value="DBL"/>
</dbReference>
<evidence type="ECO:0000256" key="1">
    <source>
        <dbReference type="SAM" id="Coils"/>
    </source>
</evidence>
<dbReference type="InterPro" id="IPR044932">
    <property type="entry name" value="PfEMP1_ATS_sf"/>
</dbReference>
<sequence>MAPGGGGGGRGSSVEEDAKHVLDSIGEKVYDKVHGEALERSKGKLQGLLSLARFEEAPETQQTENDPCKLDYQYHTNVTSGFGREYPCRNGTKERFSDTEGAQCDDRKIRGSTSTSGACAPYRRLHLCDYNLENINDYKNINNHTLLADVCLAAKHEGQSITQDYPKYQAQYASSFSPSQICTMLARSFADIGDIIRGKDLYSGNNKEKDRLEKNLKKIFGKIYDKLENTDVQKHYQDKNGGNFFQLREDWWTANRETVWKAITCNAGSGNRYFRQTCGGDEKTGTLAKDKCRCPNGKNANQVPTYFDYVPQYLRWFEEWAEDFCRKRKKKLENAKKQCRGEDGTGKERYCDLNGYDCKGTASGKHKYLWDNACAGCLFSCSDFRKWIKNEKNDFKRQKEKYNKEINEKDEQNVTKHGTINNIYAKKFYDQLKNSYGTVDTFLNLLNKEKECKNHPEVGEGKKTSVDFSNINVDETFAQTEYCEPCPWCGLKNDNGTWERINDHSACEEEELYTPKENATSTKINVLTSGEGHEDIAKRLKEFCTKTQNGSDGGGGVVGNSEKKELIEKWQCYEFKDLQKDGQDVGKDDKLKGAGGLCIFEKMKGEEKVKKQKTFNNFFNFWVAHVLKDSIEWRKQLTKCLSEDKLKKCEKGCKSNCECFKKWIEKKEKEWIEVKQQFNDQNDLPGGLSHYFLLEKILEDYYFKNIQKAYGDLKSIQEMQRIIDANKKKTTNRSKDDVDALDVLFDHELEEAEDCLDIHEDDDDDDECVEESEKIPNNPCSGESGGSGSSSVLRRYPAVATKVAYEMHKAAKTQLRNRAGGRKTLRADASKGEYNRQGKGSELQGENICNINTTHSNDSRPNGEPCEGKDGNKMSFQIGTNWEGGTSVSTTPEIYLPPRRQHMCTSNLENLDVDSVTKNGDASHSLLGDVQLAAKWEAQKIKKVHQENNDKQGQNGKNGLNNDKTVCRAIRYSFADIGDIIRGRDMWDLDNGSRDMEKYLVPIFKEIREQLPKEIEGKYKDDETKPPYRQLRADWWTANRRQVWKAMKCALKSDNIQCRMTPDDYIPQRLRWMTEWAEWFCKEQYSLYDKLETDCGSCKIKGQCTRGTDGCKTCEKACKDYKKKIEPWKKQWEKISYKYLILYLETQIAAANGGTHTYSGAVGEKDKPVVDFLQELQKEIKNSDSKRPKRSAPGVTALTPNTPYETADRYIHQEIGNVGCNIQNEFCFKKNGSTTPTGEDNTKYTFKQPPPEYKYACECEGRNKPVSEEKDACDTVKELLNGKENDENIDSCKKKKDRLWNSSDNSFDEYNRGACMPPRRISLCLHYLEHELKGEKTKKDLKEAFIKTAAAETFLLWKKYKENKKNENLSQKLDEQIQNKLNGGTIPEDFMRIMFYTYGDYRDLCLDTDISASNEPVKTVKDNIKNVFNTNNGLVKRSDKEKRESFWNEHKEAIWEGMLCALTNRLTGEEKKKIFQKYKVPPEEFSKRPQFLRWFVEWGDEYCHKRRELEKNVKQYCKEDYAGCEDTNAKTTCGKACKAYEDYISDKKSEYTRQEQKFKEDKKKKKPEYNNVSSDDASEYLKKKCFTGTCDCMDKVKDNNDYWVKPFENFEKDTLKNKCKCKDPVPPPKNPEETPDKPCDIVHKILGPEGDQYIKEACSLKYSHGKERFTQWKCISDTTKPGKSDEDNGTVCIPPRRQKLYVKPIESLGGTSTVDLRDAFIQSAAVETFFLWHKFKKEKEREEKEKKEANGELPGFSSSVDGDSNDPENQIKRGNIPPDFLRLMFYTLGDYRDIVVRGVADDTKDANNIVVNASDDKETMQKIQEKIKQILPTSGSSPSPSEKNSGTTPQEWWQKNGEHIWNGMICALTYKEDTSGEKNTDGTNKIEQNSDLKKALLDTDGNKPKKDKDHDYTYENVVLKDENSDTGARSGSSLNPETTKLKNFVERPPYFRYLEEWGESFCRERAKRLAQIKKDCYKNGGRCSGDGEECNDNLPEDPSNFPSFNCPSCATPCRKYKKWIERKKIEFEKQQKIYGEQKDKYEKESNCAERNDHGNRFCVTGGKCNTAASFLEKLASCKKDNKDNGKDKLDFNEPDETFKHTEYCDPCSQFSVNCKVTGNCDNNKGENCNGTTTITANHIGNGRNSAEELDMLVSDNSGKELYGLEACQHAGIFKGFRKDVWKCGNVCGYNVCKPENVSGKANGKNQIIIIRALFKRWLEYFLEDYNKIKKKLKACMKKGEGFTCIKDYDKNHKCVETWISTKRTEWKKIKDHYLEKKHEKGDRDMKSLVRNFLEEFEDRPEFKKAIKPCKGLTKFESFCGLNGDESSEKKGGKKSDIIDCMIKKLEEKATSCQEQHSGSEQCTTPPSNLEDDEEDLLLDEEENTVEAPKFCPEPEKEDVKEEDECKATGTPSKDEKTKGEEGAPAPPEPPAAEPERTEEAKPPESVEPAPGPPPSPPPPLPPLKTALVTSTLAWSVGIELDINDIYVPRAPKYKTLIEVVLEPSGNNTTASGNNTTASGNNTTASGKNTPSDTQNDIQNDGIPSSKLTDNEWNTLKHDFISQYLQSEQPNGVPNDYKSEDIPFNTQPNTLYFDKPQEKPFITSIHDRNLLSGEEISYNVNMSTNSMDDIPINSHNNVYSGIDLINDSLNNNNVDIYDELLKRKENELFGTEHHPKRTTTNHFATPTRDDPIHNQLELFHKWLDRHRDMCEKLKNDNERLAKLKEEWENETHSGNTHPSDSNKTLNTDVSIQIHMDNPKTKNEITNMDTNPDKSTMDTILDDLEKYNEPYYYDFYEDDIYYDVNDDDKASVDHNKMDNNNSDVPTKVQIEMNVINNQELLQNEYPISHIIYIQVPMMEHIIIEVNCGILQNCNHILD</sequence>
<feature type="domain" description="Duffy-binding-like" evidence="3">
    <location>
        <begin position="618"/>
        <end position="762"/>
    </location>
</feature>
<evidence type="ECO:0000259" key="8">
    <source>
        <dbReference type="Pfam" id="PF22672"/>
    </source>
</evidence>
<feature type="region of interest" description="Disordered" evidence="2">
    <location>
        <begin position="816"/>
        <end position="841"/>
    </location>
</feature>
<evidence type="ECO:0000259" key="5">
    <source>
        <dbReference type="Pfam" id="PF15445"/>
    </source>
</evidence>
<feature type="domain" description="Duffy-binding-like" evidence="8">
    <location>
        <begin position="1956"/>
        <end position="2102"/>
    </location>
</feature>
<feature type="domain" description="Duffy-antigen binding" evidence="4">
    <location>
        <begin position="894"/>
        <end position="1071"/>
    </location>
</feature>
<dbReference type="FunFam" id="1.10.1900.40:FF:000005">
    <property type="entry name" value="Erythrocyte membrane protein 1, PfEMP1"/>
    <property type="match status" value="1"/>
</dbReference>
<keyword evidence="1" id="KW-0175">Coiled coil</keyword>
<feature type="compositionally biased region" description="Basic and acidic residues" evidence="2">
    <location>
        <begin position="825"/>
        <end position="836"/>
    </location>
</feature>
<dbReference type="EMBL" id="KE123629">
    <property type="protein sequence ID" value="EUR68151.1"/>
    <property type="molecule type" value="Genomic_DNA"/>
</dbReference>
<feature type="compositionally biased region" description="Low complexity" evidence="2">
    <location>
        <begin position="951"/>
        <end position="962"/>
    </location>
</feature>
<protein>
    <recommendedName>
        <fullName evidence="11">Erythrocyte membrane protein 1</fullName>
    </recommendedName>
</protein>
<organism evidence="9 10">
    <name type="scientific">Plasmodium falciparum (isolate 7G8)</name>
    <dbReference type="NCBI Taxonomy" id="57266"/>
    <lineage>
        <taxon>Eukaryota</taxon>
        <taxon>Sar</taxon>
        <taxon>Alveolata</taxon>
        <taxon>Apicomplexa</taxon>
        <taxon>Aconoidasida</taxon>
        <taxon>Haemosporida</taxon>
        <taxon>Plasmodiidae</taxon>
        <taxon>Plasmodium</taxon>
        <taxon>Plasmodium (Laverania)</taxon>
    </lineage>
</organism>
<dbReference type="InterPro" id="IPR054595">
    <property type="entry name" value="DBL_C"/>
</dbReference>
<feature type="domain" description="Duffy-binding-like" evidence="8">
    <location>
        <begin position="319"/>
        <end position="481"/>
    </location>
</feature>
<feature type="domain" description="Cysteine-rich interdomain region 1 gamma" evidence="7">
    <location>
        <begin position="2147"/>
        <end position="2196"/>
    </location>
</feature>
<feature type="region of interest" description="Disordered" evidence="2">
    <location>
        <begin position="2504"/>
        <end position="2549"/>
    </location>
</feature>
<feature type="region of interest" description="Disordered" evidence="2">
    <location>
        <begin position="1180"/>
        <end position="1201"/>
    </location>
</feature>
<dbReference type="FunFam" id="1.20.1310.20:FF:000001">
    <property type="entry name" value="Erythrocyte membrane protein 1, PfEMP1"/>
    <property type="match status" value="1"/>
</dbReference>
<dbReference type="OrthoDB" id="379185at2759"/>
<gene>
    <name evidence="9" type="ORF">PFBG_04116</name>
</gene>
<feature type="domain" description="Duffy-antigen binding" evidence="4">
    <location>
        <begin position="1691"/>
        <end position="1887"/>
    </location>
</feature>
<dbReference type="Proteomes" id="UP000030688">
    <property type="component" value="Unassembled WGS sequence"/>
</dbReference>
<dbReference type="InterPro" id="IPR008602">
    <property type="entry name" value="Duffy-antigen-binding"/>
</dbReference>
<accession>W7F951</accession>
<dbReference type="Gene3D" id="1.20.1310.20">
    <property type="entry name" value="Duffy-antigen binding domain"/>
    <property type="match status" value="4"/>
</dbReference>
<dbReference type="GO" id="GO:0016020">
    <property type="term" value="C:membrane"/>
    <property type="evidence" value="ECO:0007669"/>
    <property type="project" value="InterPro"/>
</dbReference>
<dbReference type="InterPro" id="IPR041480">
    <property type="entry name" value="CIDR1_gamma"/>
</dbReference>
<evidence type="ECO:0008006" key="11">
    <source>
        <dbReference type="Google" id="ProtNLM"/>
    </source>
</evidence>
<evidence type="ECO:0000259" key="6">
    <source>
        <dbReference type="Pfam" id="PF15447"/>
    </source>
</evidence>
<dbReference type="Pfam" id="PF18562">
    <property type="entry name" value="CIDR1_gamma"/>
    <property type="match status" value="1"/>
</dbReference>
<feature type="domain" description="Plasmodium falciparum erythrocyte membrane protein-1 N-terminal segment" evidence="6">
    <location>
        <begin position="17"/>
        <end position="53"/>
    </location>
</feature>
<feature type="region of interest" description="Disordered" evidence="2">
    <location>
        <begin position="1742"/>
        <end position="1774"/>
    </location>
</feature>
<dbReference type="InterPro" id="IPR042202">
    <property type="entry name" value="Duffy-ag-bd_sf"/>
</dbReference>
<dbReference type="Pfam" id="PF15445">
    <property type="entry name" value="ATS"/>
    <property type="match status" value="1"/>
</dbReference>
<dbReference type="Pfam" id="PF22672">
    <property type="entry name" value="DBL_C"/>
    <property type="match status" value="2"/>
</dbReference>
<dbReference type="Pfam" id="PF03011">
    <property type="entry name" value="PFEMP"/>
    <property type="match status" value="2"/>
</dbReference>
<dbReference type="SUPFAM" id="SSF140924">
    <property type="entry name" value="Duffy binding domain-like"/>
    <property type="match status" value="6"/>
</dbReference>
<feature type="compositionally biased region" description="Polar residues" evidence="2">
    <location>
        <begin position="1842"/>
        <end position="1851"/>
    </location>
</feature>